<feature type="region of interest" description="Disordered" evidence="5">
    <location>
        <begin position="440"/>
        <end position="464"/>
    </location>
</feature>
<sequence length="717" mass="84231">MKSKQKQKNIKKKGNKPPDDMDKILQDPRFSHIPFDPKLRSLPKKARKINIDSRFSSMFSDDKFHEKSTMDPRGRKGNFSTKEDLRKFYHLSSDEDESDDEEYLDSDNDQEEQQKSESESSDEKRDNDDEDNSEKKCDDTDIAEVDDIVTDDVQPRKDKTERVKEIEERLKDVTQDYTRGVMMFSDDSSDDETSVDEEEEEVEFEWGELDQDAVWDNEQDFEETSRIAVCNLDWVHIKAVDIQVVFSSFCPRGGSIRKVSIYQSEFGKQRMEEEDQFGPKELTSQKIDTSAHDDIDLDRLEKGKLDKKSGKRETRYEALRRYERNRLRYFYAVVECDSVETAMAVYKDCDRQSFEMAGICMDLRYIPDDMTFDETPHDMCNTVPEFYEPKYFKTTALSNGQPTLSWDQTDPARQKAFAEAMKHAVKGNNVNEDYIKNFIASSSESDEEQDDEDGDFSSEDDEEAKATRIAKFRALIHEIDKKEKKKANPFDMEQVFGEKSEDGIGNETSSNEDETEMKDMNPFERYLEKRKARKREFMEKKKSKREMNESEVTNRNKMKKDEISDDDIPENIYNDPFFAEEIGEKPKKSEKPKRKNKKVEEKETKEMEQGDLELLLMDEDREEKRHFSMRDIIDEHKGKSKKLKKKARLRLEEKLKEKNAVTDDFKIDTCDSRFSSLLQSDDFNIDPSHPQFKRTKAMDDLISNVQKKRIAESFENV</sequence>
<feature type="compositionally biased region" description="Basic and acidic residues" evidence="5">
    <location>
        <begin position="598"/>
        <end position="608"/>
    </location>
</feature>
<proteinExistence type="inferred from homology"/>
<keyword evidence="3" id="KW-0175">Coiled coil</keyword>
<feature type="compositionally biased region" description="Acidic residues" evidence="5">
    <location>
        <begin position="94"/>
        <end position="111"/>
    </location>
</feature>
<evidence type="ECO:0000313" key="9">
    <source>
        <dbReference type="Proteomes" id="UP001381693"/>
    </source>
</evidence>
<feature type="compositionally biased region" description="Basic and acidic residues" evidence="5">
    <location>
        <begin position="16"/>
        <end position="39"/>
    </location>
</feature>
<dbReference type="EMBL" id="JAXCGZ010023442">
    <property type="protein sequence ID" value="KAK7012347.1"/>
    <property type="molecule type" value="Genomic_DNA"/>
</dbReference>
<feature type="domain" description="ESF1 RRM" evidence="7">
    <location>
        <begin position="224"/>
        <end position="380"/>
    </location>
</feature>
<comment type="similarity">
    <text evidence="2">Belongs to the ESF1 family.</text>
</comment>
<dbReference type="GO" id="GO:0006364">
    <property type="term" value="P:rRNA processing"/>
    <property type="evidence" value="ECO:0007669"/>
    <property type="project" value="InterPro"/>
</dbReference>
<name>A0AAN8WHN7_HALRR</name>
<dbReference type="InterPro" id="IPR039754">
    <property type="entry name" value="Esf1"/>
</dbReference>
<evidence type="ECO:0000256" key="4">
    <source>
        <dbReference type="ARBA" id="ARBA00023242"/>
    </source>
</evidence>
<feature type="domain" description="NUC153" evidence="6">
    <location>
        <begin position="671"/>
        <end position="698"/>
    </location>
</feature>
<evidence type="ECO:0000259" key="6">
    <source>
        <dbReference type="Pfam" id="PF08159"/>
    </source>
</evidence>
<dbReference type="PANTHER" id="PTHR12202">
    <property type="entry name" value="ESF1 HOMOLOG"/>
    <property type="match status" value="1"/>
</dbReference>
<evidence type="ECO:0000259" key="7">
    <source>
        <dbReference type="Pfam" id="PF25121"/>
    </source>
</evidence>
<feature type="compositionally biased region" description="Basic and acidic residues" evidence="5">
    <location>
        <begin position="60"/>
        <end position="74"/>
    </location>
</feature>
<evidence type="ECO:0000256" key="3">
    <source>
        <dbReference type="ARBA" id="ARBA00023054"/>
    </source>
</evidence>
<feature type="region of interest" description="Disordered" evidence="5">
    <location>
        <begin position="495"/>
        <end position="617"/>
    </location>
</feature>
<organism evidence="8 9">
    <name type="scientific">Halocaridina rubra</name>
    <name type="common">Hawaiian red shrimp</name>
    <dbReference type="NCBI Taxonomy" id="373956"/>
    <lineage>
        <taxon>Eukaryota</taxon>
        <taxon>Metazoa</taxon>
        <taxon>Ecdysozoa</taxon>
        <taxon>Arthropoda</taxon>
        <taxon>Crustacea</taxon>
        <taxon>Multicrustacea</taxon>
        <taxon>Malacostraca</taxon>
        <taxon>Eumalacostraca</taxon>
        <taxon>Eucarida</taxon>
        <taxon>Decapoda</taxon>
        <taxon>Pleocyemata</taxon>
        <taxon>Caridea</taxon>
        <taxon>Atyoidea</taxon>
        <taxon>Atyidae</taxon>
        <taxon>Halocaridina</taxon>
    </lineage>
</organism>
<keyword evidence="4" id="KW-0539">Nucleus</keyword>
<feature type="compositionally biased region" description="Basic and acidic residues" evidence="5">
    <location>
        <begin position="153"/>
        <end position="163"/>
    </location>
</feature>
<dbReference type="PANTHER" id="PTHR12202:SF0">
    <property type="entry name" value="ESF1 HOMOLOG"/>
    <property type="match status" value="1"/>
</dbReference>
<protein>
    <submittedName>
        <fullName evidence="8">Pre-rRNA-processing protein esf1</fullName>
    </submittedName>
</protein>
<dbReference type="Pfam" id="PF08159">
    <property type="entry name" value="NUC153"/>
    <property type="match status" value="1"/>
</dbReference>
<evidence type="ECO:0000256" key="2">
    <source>
        <dbReference type="ARBA" id="ARBA00009087"/>
    </source>
</evidence>
<dbReference type="GO" id="GO:0005730">
    <property type="term" value="C:nucleolus"/>
    <property type="evidence" value="ECO:0007669"/>
    <property type="project" value="UniProtKB-SubCell"/>
</dbReference>
<dbReference type="GO" id="GO:0003723">
    <property type="term" value="F:RNA binding"/>
    <property type="evidence" value="ECO:0007669"/>
    <property type="project" value="TreeGrafter"/>
</dbReference>
<reference evidence="8 9" key="1">
    <citation type="submission" date="2023-11" db="EMBL/GenBank/DDBJ databases">
        <title>Halocaridina rubra genome assembly.</title>
        <authorList>
            <person name="Smith C."/>
        </authorList>
    </citation>
    <scope>NUCLEOTIDE SEQUENCE [LARGE SCALE GENOMIC DNA]</scope>
    <source>
        <strain evidence="8">EP-1</strain>
        <tissue evidence="8">Whole</tissue>
    </source>
</reference>
<feature type="compositionally biased region" description="Acidic residues" evidence="5">
    <location>
        <begin position="140"/>
        <end position="150"/>
    </location>
</feature>
<feature type="compositionally biased region" description="Basic and acidic residues" evidence="5">
    <location>
        <begin position="112"/>
        <end position="139"/>
    </location>
</feature>
<comment type="caution">
    <text evidence="8">The sequence shown here is derived from an EMBL/GenBank/DDBJ whole genome shotgun (WGS) entry which is preliminary data.</text>
</comment>
<feature type="region of interest" description="Disordered" evidence="5">
    <location>
        <begin position="1"/>
        <end position="163"/>
    </location>
</feature>
<keyword evidence="9" id="KW-1185">Reference proteome</keyword>
<dbReference type="InterPro" id="IPR056750">
    <property type="entry name" value="RRM_ESF1"/>
</dbReference>
<evidence type="ECO:0000256" key="5">
    <source>
        <dbReference type="SAM" id="MobiDB-lite"/>
    </source>
</evidence>
<gene>
    <name evidence="8" type="primary">ESF1</name>
    <name evidence="8" type="ORF">SK128_002217</name>
</gene>
<evidence type="ECO:0000313" key="8">
    <source>
        <dbReference type="EMBL" id="KAK7012347.1"/>
    </source>
</evidence>
<accession>A0AAN8WHN7</accession>
<dbReference type="Pfam" id="PF25121">
    <property type="entry name" value="RRM_ESF1"/>
    <property type="match status" value="1"/>
</dbReference>
<evidence type="ECO:0000256" key="1">
    <source>
        <dbReference type="ARBA" id="ARBA00004604"/>
    </source>
</evidence>
<dbReference type="Proteomes" id="UP001381693">
    <property type="component" value="Unassembled WGS sequence"/>
</dbReference>
<feature type="compositionally biased region" description="Basic and acidic residues" evidence="5">
    <location>
        <begin position="517"/>
        <end position="562"/>
    </location>
</feature>
<comment type="subcellular location">
    <subcellularLocation>
        <location evidence="1">Nucleus</location>
        <location evidence="1">Nucleolus</location>
    </subcellularLocation>
</comment>
<dbReference type="AlphaFoldDB" id="A0AAN8WHN7"/>
<feature type="compositionally biased region" description="Basic residues" evidence="5">
    <location>
        <begin position="1"/>
        <end position="15"/>
    </location>
</feature>
<feature type="compositionally biased region" description="Acidic residues" evidence="5">
    <location>
        <begin position="444"/>
        <end position="463"/>
    </location>
</feature>
<dbReference type="InterPro" id="IPR012580">
    <property type="entry name" value="NUC153"/>
</dbReference>
<feature type="non-terminal residue" evidence="8">
    <location>
        <position position="717"/>
    </location>
</feature>